<dbReference type="SUPFAM" id="SSF56281">
    <property type="entry name" value="Metallo-hydrolase/oxidoreductase"/>
    <property type="match status" value="1"/>
</dbReference>
<dbReference type="PANTHER" id="PTHR46233">
    <property type="entry name" value="HYDROXYACYLGLUTATHIONE HYDROLASE GLOC"/>
    <property type="match status" value="1"/>
</dbReference>
<comment type="cofactor">
    <cofactor evidence="1">
        <name>Zn(2+)</name>
        <dbReference type="ChEBI" id="CHEBI:29105"/>
    </cofactor>
</comment>
<accession>A0ABQ9X7A9</accession>
<proteinExistence type="predicted"/>
<dbReference type="SUPFAM" id="SSF48371">
    <property type="entry name" value="ARM repeat"/>
    <property type="match status" value="1"/>
</dbReference>
<evidence type="ECO:0008006" key="8">
    <source>
        <dbReference type="Google" id="ProtNLM"/>
    </source>
</evidence>
<keyword evidence="2" id="KW-0479">Metal-binding</keyword>
<dbReference type="InterPro" id="IPR036866">
    <property type="entry name" value="RibonucZ/Hydroxyglut_hydro"/>
</dbReference>
<dbReference type="Proteomes" id="UP001281761">
    <property type="component" value="Unassembled WGS sequence"/>
</dbReference>
<evidence type="ECO:0000313" key="7">
    <source>
        <dbReference type="Proteomes" id="UP001281761"/>
    </source>
</evidence>
<keyword evidence="4" id="KW-0862">Zinc</keyword>
<organism evidence="6 7">
    <name type="scientific">Blattamonas nauphoetae</name>
    <dbReference type="NCBI Taxonomy" id="2049346"/>
    <lineage>
        <taxon>Eukaryota</taxon>
        <taxon>Metamonada</taxon>
        <taxon>Preaxostyla</taxon>
        <taxon>Oxymonadida</taxon>
        <taxon>Blattamonas</taxon>
    </lineage>
</organism>
<keyword evidence="3" id="KW-0378">Hydrolase</keyword>
<evidence type="ECO:0000256" key="5">
    <source>
        <dbReference type="SAM" id="MobiDB-lite"/>
    </source>
</evidence>
<evidence type="ECO:0000313" key="6">
    <source>
        <dbReference type="EMBL" id="KAK2947523.1"/>
    </source>
</evidence>
<protein>
    <recommendedName>
        <fullName evidence="8">Metallo-beta-lactamase domain-containing protein</fullName>
    </recommendedName>
</protein>
<evidence type="ECO:0000256" key="4">
    <source>
        <dbReference type="ARBA" id="ARBA00022833"/>
    </source>
</evidence>
<dbReference type="InterPro" id="IPR016024">
    <property type="entry name" value="ARM-type_fold"/>
</dbReference>
<name>A0ABQ9X7A9_9EUKA</name>
<evidence type="ECO:0000256" key="3">
    <source>
        <dbReference type="ARBA" id="ARBA00022801"/>
    </source>
</evidence>
<keyword evidence="7" id="KW-1185">Reference proteome</keyword>
<sequence length="819" mass="93393">MSGNDPTSSKESPTSLEEPENVTTLLSFVTKKSEAEEVIEWKDLMEWFVSAVLGLESKASSHDSLEPFEWGHVMIDEFGTARITSPSFFFQYSIDFPQHPVSTNASNNIFQKIWFHMSFPASSIIHSLPASPLSHAPPKQNLDKYTERFLAIFEPDSLDLTERFHTSLFDEIDNETLIRSLLRCRSILERVRIDMCIVDIPQFLDRTVSLLSNSNALVRMAAFLLLRNLLESPLVLPLLPRLFNRLRSAFRDGWELEQYTLIWISIKWINIVVFGAPLPPFLWGQFDWEGLTLTEMKWSTHLSVAIGLMLLLRRASNTNQIDSAEATRIILSFEQHQNALSQVRSDDKDFLKIQHGDRVDLVQYSLLITLLTRRDFPVFLTEFLVQHPEIDVTFLLPFPSYFFLLSHTSLNRHRPHQPPLDLIFERVLRQLPLSFFAHAGGIEIEPPPSLLNTALCGFHALCRRGVHFSFLENEFVRKGVLLFSSIRMFFTHLISNTFHLFLYFPPPLVVRFFLPVLWAEHGVEFVVEPLKKVMLTLLIVTAPFGDCRSLKELFQSSRHKNDIDNESIDVLNAFRGQSLEWLNIPTGFSSALAYSNKRVPVHRFGDPGGLHHPPEESLEFTRMSSSMFRFLSNHVNGTRGGICFAGDLIRMLRPFNASFLFTRMKLLILSVPLLSPVPAIVSSMLEFVKRLACLCNVGNRMEMVATHKEGDIFKVGPHEGRVIHTPGHSPGVFPCPSRHSYLAHVDCVVYLQAERCRSVLPYSFIILFTGRTDLPGGSWETLVDSIKTKLFVLPDDTRVICGHGSDTTIGYEKRRSPIL</sequence>
<evidence type="ECO:0000256" key="1">
    <source>
        <dbReference type="ARBA" id="ARBA00001947"/>
    </source>
</evidence>
<dbReference type="Gene3D" id="3.60.15.10">
    <property type="entry name" value="Ribonuclease Z/Hydroxyacylglutathione hydrolase-like"/>
    <property type="match status" value="1"/>
</dbReference>
<gene>
    <name evidence="6" type="ORF">BLNAU_17543</name>
</gene>
<dbReference type="InterPro" id="IPR051453">
    <property type="entry name" value="MBL_Glyoxalase_II"/>
</dbReference>
<reference evidence="6 7" key="1">
    <citation type="journal article" date="2022" name="bioRxiv">
        <title>Genomics of Preaxostyla Flagellates Illuminates Evolutionary Transitions and the Path Towards Mitochondrial Loss.</title>
        <authorList>
            <person name="Novak L.V.F."/>
            <person name="Treitli S.C."/>
            <person name="Pyrih J."/>
            <person name="Halakuc P."/>
            <person name="Pipaliya S.V."/>
            <person name="Vacek V."/>
            <person name="Brzon O."/>
            <person name="Soukal P."/>
            <person name="Eme L."/>
            <person name="Dacks J.B."/>
            <person name="Karnkowska A."/>
            <person name="Elias M."/>
            <person name="Hampl V."/>
        </authorList>
    </citation>
    <scope>NUCLEOTIDE SEQUENCE [LARGE SCALE GENOMIC DNA]</scope>
    <source>
        <strain evidence="6">NAU3</strain>
        <tissue evidence="6">Gut</tissue>
    </source>
</reference>
<comment type="caution">
    <text evidence="6">The sequence shown here is derived from an EMBL/GenBank/DDBJ whole genome shotgun (WGS) entry which is preliminary data.</text>
</comment>
<dbReference type="EMBL" id="JARBJD010000198">
    <property type="protein sequence ID" value="KAK2947523.1"/>
    <property type="molecule type" value="Genomic_DNA"/>
</dbReference>
<evidence type="ECO:0000256" key="2">
    <source>
        <dbReference type="ARBA" id="ARBA00022723"/>
    </source>
</evidence>
<feature type="region of interest" description="Disordered" evidence="5">
    <location>
        <begin position="1"/>
        <end position="21"/>
    </location>
</feature>
<dbReference type="PANTHER" id="PTHR46233:SF3">
    <property type="entry name" value="HYDROXYACYLGLUTATHIONE HYDROLASE GLOC"/>
    <property type="match status" value="1"/>
</dbReference>